<accession>A0A2I0K4V0</accession>
<evidence type="ECO:0000313" key="2">
    <source>
        <dbReference type="Proteomes" id="UP000233551"/>
    </source>
</evidence>
<dbReference type="AlphaFoldDB" id="A0A2I0K4V0"/>
<protein>
    <submittedName>
        <fullName evidence="1">Uncharacterized protein</fullName>
    </submittedName>
</protein>
<proteinExistence type="predicted"/>
<comment type="caution">
    <text evidence="1">The sequence shown here is derived from an EMBL/GenBank/DDBJ whole genome shotgun (WGS) entry which is preliminary data.</text>
</comment>
<evidence type="ECO:0000313" key="1">
    <source>
        <dbReference type="EMBL" id="PKI63569.1"/>
    </source>
</evidence>
<keyword evidence="2" id="KW-1185">Reference proteome</keyword>
<gene>
    <name evidence="1" type="ORF">CRG98_016038</name>
</gene>
<dbReference type="Proteomes" id="UP000233551">
    <property type="component" value="Unassembled WGS sequence"/>
</dbReference>
<organism evidence="1 2">
    <name type="scientific">Punica granatum</name>
    <name type="common">Pomegranate</name>
    <dbReference type="NCBI Taxonomy" id="22663"/>
    <lineage>
        <taxon>Eukaryota</taxon>
        <taxon>Viridiplantae</taxon>
        <taxon>Streptophyta</taxon>
        <taxon>Embryophyta</taxon>
        <taxon>Tracheophyta</taxon>
        <taxon>Spermatophyta</taxon>
        <taxon>Magnoliopsida</taxon>
        <taxon>eudicotyledons</taxon>
        <taxon>Gunneridae</taxon>
        <taxon>Pentapetalae</taxon>
        <taxon>rosids</taxon>
        <taxon>malvids</taxon>
        <taxon>Myrtales</taxon>
        <taxon>Lythraceae</taxon>
        <taxon>Punica</taxon>
    </lineage>
</organism>
<name>A0A2I0K4V0_PUNGR</name>
<dbReference type="EMBL" id="PGOL01000883">
    <property type="protein sequence ID" value="PKI63569.1"/>
    <property type="molecule type" value="Genomic_DNA"/>
</dbReference>
<reference evidence="1 2" key="1">
    <citation type="submission" date="2017-11" db="EMBL/GenBank/DDBJ databases">
        <title>De-novo sequencing of pomegranate (Punica granatum L.) genome.</title>
        <authorList>
            <person name="Akparov Z."/>
            <person name="Amiraslanov A."/>
            <person name="Hajiyeva S."/>
            <person name="Abbasov M."/>
            <person name="Kaur K."/>
            <person name="Hamwieh A."/>
            <person name="Solovyev V."/>
            <person name="Salamov A."/>
            <person name="Braich B."/>
            <person name="Kosarev P."/>
            <person name="Mahmoud A."/>
            <person name="Hajiyev E."/>
            <person name="Babayeva S."/>
            <person name="Izzatullayeva V."/>
            <person name="Mammadov A."/>
            <person name="Mammadov A."/>
            <person name="Sharifova S."/>
            <person name="Ojaghi J."/>
            <person name="Eynullazada K."/>
            <person name="Bayramov B."/>
            <person name="Abdulazimova A."/>
            <person name="Shahmuradov I."/>
        </authorList>
    </citation>
    <scope>NUCLEOTIDE SEQUENCE [LARGE SCALE GENOMIC DNA]</scope>
    <source>
        <strain evidence="2">cv. AG2017</strain>
        <tissue evidence="1">Leaf</tissue>
    </source>
</reference>
<sequence>MRVVRNPLNVMARLAEVVGGNGTTRRSRGRKWHVGRSPVSTARGLGTRLHSRLERVGSGGYRNTGWFSDGFGRFRPWHGLNESEGEGWSLRGFWREIGLREKENGEVIKSNDARGSLGRVEPPALGGLAVAWAINSEPWV</sequence>